<keyword evidence="3" id="KW-1185">Reference proteome</keyword>
<evidence type="ECO:0000256" key="1">
    <source>
        <dbReference type="SAM" id="SignalP"/>
    </source>
</evidence>
<organism evidence="2 3">
    <name type="scientific">Babesia gibsoni</name>
    <dbReference type="NCBI Taxonomy" id="33632"/>
    <lineage>
        <taxon>Eukaryota</taxon>
        <taxon>Sar</taxon>
        <taxon>Alveolata</taxon>
        <taxon>Apicomplexa</taxon>
        <taxon>Aconoidasida</taxon>
        <taxon>Piroplasmida</taxon>
        <taxon>Babesiidae</taxon>
        <taxon>Babesia</taxon>
    </lineage>
</organism>
<proteinExistence type="predicted"/>
<evidence type="ECO:0008006" key="4">
    <source>
        <dbReference type="Google" id="ProtNLM"/>
    </source>
</evidence>
<name>A0AAD8PF54_BABGI</name>
<dbReference type="EMBL" id="JAVEPI010000001">
    <property type="protein sequence ID" value="KAK1444152.1"/>
    <property type="molecule type" value="Genomic_DNA"/>
</dbReference>
<sequence>MAYAVWIVLLASVFSCAEEVQWTELCIEELGTKDDANRVVVTRGTISNEFAIRLKCPKPFVIYPRNDNEAAAADPHVFVEAGGSFLEVPLSTVVISLHGKPIVRLFQDEENNVMEIQYSGVYYSNEQVVAIIRKNARRIFFLCASPPLTLKHDLMTKLPYVTSVRDTPIKLSVMKDIVLHLEGNNTALGVFSVHLREIQKATHGCGSIDTPQLINEVHHDKETGVRSCTVDIMEHPNVAFYCDGTIQPYNCFNQFYHSQENELMYFNGFVSTKQSYDTNWLFANYNRKRLQDSFSGYCKCVDKSTGKVKAKITVTAAVKSYVCDISALMFKHLTKPIIGNWCDVGLFVGSTLTIKVPINVYGEEITKNNGGTMRQKPMVMTSYINPQDMRTHFLNYEDLDNEIYLPYVYERGDYISGDAIQIDQSRQNEGIITMRYIKDRPLSYPPWLTGFTYIWYLSTNRDIIAIKDIVAAINVIPVITHDYYLIGCESPISSVFSEEDYRTNKGTLDIYKHRVRVCHFTPRFMWKFGLYCPPGQRIGPANYTKYAYNSSLQDIEVWPDNVKVYRNNYVSNMITIRGWLTADQVENSVSCSCIDSAGRETARAIISYQEQQRAYFETLGKGENRLLLPSVKIVNINTGYDILTEIQEIPLPFPHRIESKMLMPGNDIIIYVSRKHCLQRQDHHYGYDTIEDLFAFEDDISNDELYNYEGINHRDSDDLSLYEALFLPLNIKKYFYQHVITGNKAKLIPLEYSKVLGTNYAGFKVETSEFDDREHDIDSVTLSNPMSSIIVSKTNEKEIQLTYACGKLTRPRNWMGDESARQYDVKVGADAETRKLGAQQSNQTISLATPDSSGSFAPIIEIDNSSTTTDVKETRYLNVFGVMNIAIPVTDPYLRGCGMTDPSEELFRDDTVPLLNDAGERIGCEVDLALGDASFYCPLPYHTEPPNCMPKSSAGTVIVNRPGEIGNEHFYIFQKTKWSIWKIFKIWKTIMVLVSQRGTFDCHCVTDKGIIMSTIRIHA</sequence>
<keyword evidence="1" id="KW-0732">Signal</keyword>
<evidence type="ECO:0000313" key="3">
    <source>
        <dbReference type="Proteomes" id="UP001230268"/>
    </source>
</evidence>
<gene>
    <name evidence="2" type="ORF">BgAZ_100580</name>
</gene>
<dbReference type="AlphaFoldDB" id="A0AAD8PF54"/>
<dbReference type="Proteomes" id="UP001230268">
    <property type="component" value="Unassembled WGS sequence"/>
</dbReference>
<feature type="signal peptide" evidence="1">
    <location>
        <begin position="1"/>
        <end position="17"/>
    </location>
</feature>
<dbReference type="Gene3D" id="2.60.40.2860">
    <property type="match status" value="2"/>
</dbReference>
<accession>A0AAD8PF54</accession>
<dbReference type="InterPro" id="IPR038160">
    <property type="entry name" value="6_CYS_dom_sf"/>
</dbReference>
<evidence type="ECO:0000313" key="2">
    <source>
        <dbReference type="EMBL" id="KAK1444152.1"/>
    </source>
</evidence>
<feature type="chain" id="PRO_5042119475" description="6-Cys domain-containing protein" evidence="1">
    <location>
        <begin position="18"/>
        <end position="1019"/>
    </location>
</feature>
<reference evidence="2" key="1">
    <citation type="submission" date="2023-08" db="EMBL/GenBank/DDBJ databases">
        <title>Draft sequence of the Babesia gibsoni genome.</title>
        <authorList>
            <person name="Yamagishi J.Y."/>
            <person name="Xuan X.X."/>
        </authorList>
    </citation>
    <scope>NUCLEOTIDE SEQUENCE</scope>
    <source>
        <strain evidence="2">Azabu</strain>
    </source>
</reference>
<protein>
    <recommendedName>
        <fullName evidence="4">6-Cys domain-containing protein</fullName>
    </recommendedName>
</protein>
<comment type="caution">
    <text evidence="2">The sequence shown here is derived from an EMBL/GenBank/DDBJ whole genome shotgun (WGS) entry which is preliminary data.</text>
</comment>